<feature type="domain" description="Streptomyces killer toxin-like beta/gamma crystallin" evidence="1">
    <location>
        <begin position="70"/>
        <end position="139"/>
    </location>
</feature>
<dbReference type="InterPro" id="IPR015161">
    <property type="entry name" value="Sklp_toxin_b/g_crystallin"/>
</dbReference>
<dbReference type="InterPro" id="IPR015791">
    <property type="entry name" value="Antimic/Inh_G_crystallin-like"/>
</dbReference>
<dbReference type="InterPro" id="IPR011024">
    <property type="entry name" value="G_crystallin-like"/>
</dbReference>
<dbReference type="Pfam" id="PF09076">
    <property type="entry name" value="Crystall_2"/>
    <property type="match status" value="1"/>
</dbReference>
<comment type="caution">
    <text evidence="2">The sequence shown here is derived from an EMBL/GenBank/DDBJ whole genome shotgun (WGS) entry which is preliminary data.</text>
</comment>
<dbReference type="EMBL" id="JBHRZI010000012">
    <property type="protein sequence ID" value="MFC3892839.1"/>
    <property type="molecule type" value="Genomic_DNA"/>
</dbReference>
<gene>
    <name evidence="2" type="ORF">ACFOWZ_15285</name>
</gene>
<name>A0ABV8BSZ5_9PSEU</name>
<dbReference type="SUPFAM" id="SSF49695">
    <property type="entry name" value="gamma-Crystallin-like"/>
    <property type="match status" value="1"/>
</dbReference>
<sequence>MTHQPSSVSIEFSLLRRTQLARKWKKLAAAALATLAVSVAVPAGSAFAIDEVGCNNREYLRVEYHSTTGSSHTRCFANAGSRRIYDQFSRSVWVTEIWTGNNRVQWNGDGRWQPDIPIDRWTSFTWPNTPGGVKLDEIRIL</sequence>
<dbReference type="RefSeq" id="WP_382372853.1">
    <property type="nucleotide sequence ID" value="NZ_JBHRZI010000012.1"/>
</dbReference>
<dbReference type="Proteomes" id="UP001595690">
    <property type="component" value="Unassembled WGS sequence"/>
</dbReference>
<dbReference type="Gene3D" id="2.60.20.30">
    <property type="match status" value="1"/>
</dbReference>
<evidence type="ECO:0000259" key="1">
    <source>
        <dbReference type="Pfam" id="PF09076"/>
    </source>
</evidence>
<reference evidence="3" key="1">
    <citation type="journal article" date="2019" name="Int. J. Syst. Evol. Microbiol.">
        <title>The Global Catalogue of Microorganisms (GCM) 10K type strain sequencing project: providing services to taxonomists for standard genome sequencing and annotation.</title>
        <authorList>
            <consortium name="The Broad Institute Genomics Platform"/>
            <consortium name="The Broad Institute Genome Sequencing Center for Infectious Disease"/>
            <person name="Wu L."/>
            <person name="Ma J."/>
        </authorList>
    </citation>
    <scope>NUCLEOTIDE SEQUENCE [LARGE SCALE GENOMIC DNA]</scope>
    <source>
        <strain evidence="3">CGMCC 4.7405</strain>
    </source>
</reference>
<protein>
    <submittedName>
        <fullName evidence="2">Beta/gamma crystallin domain-containing protein</fullName>
    </submittedName>
</protein>
<evidence type="ECO:0000313" key="3">
    <source>
        <dbReference type="Proteomes" id="UP001595690"/>
    </source>
</evidence>
<accession>A0ABV8BSZ5</accession>
<proteinExistence type="predicted"/>
<organism evidence="2 3">
    <name type="scientific">Lentzea rhizosphaerae</name>
    <dbReference type="NCBI Taxonomy" id="2041025"/>
    <lineage>
        <taxon>Bacteria</taxon>
        <taxon>Bacillati</taxon>
        <taxon>Actinomycetota</taxon>
        <taxon>Actinomycetes</taxon>
        <taxon>Pseudonocardiales</taxon>
        <taxon>Pseudonocardiaceae</taxon>
        <taxon>Lentzea</taxon>
    </lineage>
</organism>
<evidence type="ECO:0000313" key="2">
    <source>
        <dbReference type="EMBL" id="MFC3892839.1"/>
    </source>
</evidence>
<keyword evidence="3" id="KW-1185">Reference proteome</keyword>